<evidence type="ECO:0000313" key="3">
    <source>
        <dbReference type="EMBL" id="EDV25674.1"/>
    </source>
</evidence>
<organism evidence="3 4">
    <name type="scientific">Trichoplax adhaerens</name>
    <name type="common">Trichoplax reptans</name>
    <dbReference type="NCBI Taxonomy" id="10228"/>
    <lineage>
        <taxon>Eukaryota</taxon>
        <taxon>Metazoa</taxon>
        <taxon>Placozoa</taxon>
        <taxon>Uniplacotomia</taxon>
        <taxon>Trichoplacea</taxon>
        <taxon>Trichoplacidae</taxon>
        <taxon>Trichoplax</taxon>
    </lineage>
</organism>
<evidence type="ECO:0000313" key="4">
    <source>
        <dbReference type="Proteomes" id="UP000009022"/>
    </source>
</evidence>
<feature type="signal peptide" evidence="2">
    <location>
        <begin position="1"/>
        <end position="23"/>
    </location>
</feature>
<feature type="region of interest" description="Disordered" evidence="1">
    <location>
        <begin position="92"/>
        <end position="111"/>
    </location>
</feature>
<dbReference type="HOGENOM" id="CLU_1779812_0_0_1"/>
<dbReference type="RefSeq" id="XP_002111707.1">
    <property type="nucleotide sequence ID" value="XM_002111671.1"/>
</dbReference>
<dbReference type="KEGG" id="tad:TRIADDRAFT_63918"/>
<accession>B3RTS5</accession>
<dbReference type="InParanoid" id="B3RTS5"/>
<dbReference type="EMBL" id="DS985244">
    <property type="protein sequence ID" value="EDV25674.1"/>
    <property type="molecule type" value="Genomic_DNA"/>
</dbReference>
<proteinExistence type="predicted"/>
<reference evidence="3 4" key="1">
    <citation type="journal article" date="2008" name="Nature">
        <title>The Trichoplax genome and the nature of placozoans.</title>
        <authorList>
            <person name="Srivastava M."/>
            <person name="Begovic E."/>
            <person name="Chapman J."/>
            <person name="Putnam N.H."/>
            <person name="Hellsten U."/>
            <person name="Kawashima T."/>
            <person name="Kuo A."/>
            <person name="Mitros T."/>
            <person name="Salamov A."/>
            <person name="Carpenter M.L."/>
            <person name="Signorovitch A.Y."/>
            <person name="Moreno M.A."/>
            <person name="Kamm K."/>
            <person name="Grimwood J."/>
            <person name="Schmutz J."/>
            <person name="Shapiro H."/>
            <person name="Grigoriev I.V."/>
            <person name="Buss L.W."/>
            <person name="Schierwater B."/>
            <person name="Dellaporta S.L."/>
            <person name="Rokhsar D.S."/>
        </authorList>
    </citation>
    <scope>NUCLEOTIDE SEQUENCE [LARGE SCALE GENOMIC DNA]</scope>
    <source>
        <strain evidence="3 4">Grell-BS-1999</strain>
    </source>
</reference>
<sequence>MDFRIRLLIVACALFMISASVSADKDISELIEEEESNAKEFEPEEDRGDDVQFLMDRETFDSEIKSAEDKKLWGRRRRRRLRLSGIAPEGKSQFWGRRRRRRPNRPSPGKSMIFNYEALYTFSKQAVSSEVSWPAYLFASDMGRPD</sequence>
<feature type="chain" id="PRO_5002798345" evidence="2">
    <location>
        <begin position="24"/>
        <end position="146"/>
    </location>
</feature>
<evidence type="ECO:0000256" key="1">
    <source>
        <dbReference type="SAM" id="MobiDB-lite"/>
    </source>
</evidence>
<name>B3RTS5_TRIAD</name>
<gene>
    <name evidence="3" type="ORF">TRIADDRAFT_63918</name>
</gene>
<dbReference type="Proteomes" id="UP000009022">
    <property type="component" value="Unassembled WGS sequence"/>
</dbReference>
<dbReference type="GeneID" id="6753436"/>
<protein>
    <submittedName>
        <fullName evidence="3">Expressed protein</fullName>
    </submittedName>
</protein>
<dbReference type="AlphaFoldDB" id="B3RTS5"/>
<evidence type="ECO:0000256" key="2">
    <source>
        <dbReference type="SAM" id="SignalP"/>
    </source>
</evidence>
<dbReference type="CTD" id="6753436"/>
<keyword evidence="4" id="KW-1185">Reference proteome</keyword>
<keyword evidence="2" id="KW-0732">Signal</keyword>